<feature type="transmembrane region" description="Helical" evidence="9">
    <location>
        <begin position="36"/>
        <end position="69"/>
    </location>
</feature>
<organism evidence="11 12">
    <name type="scientific">Skermanella aerolata</name>
    <dbReference type="NCBI Taxonomy" id="393310"/>
    <lineage>
        <taxon>Bacteria</taxon>
        <taxon>Pseudomonadati</taxon>
        <taxon>Pseudomonadota</taxon>
        <taxon>Alphaproteobacteria</taxon>
        <taxon>Rhodospirillales</taxon>
        <taxon>Azospirillaceae</taxon>
        <taxon>Skermanella</taxon>
    </lineage>
</organism>
<dbReference type="InterPro" id="IPR045378">
    <property type="entry name" value="LNT_N"/>
</dbReference>
<dbReference type="GO" id="GO:0042158">
    <property type="term" value="P:lipoprotein biosynthetic process"/>
    <property type="evidence" value="ECO:0007669"/>
    <property type="project" value="UniProtKB-UniRule"/>
</dbReference>
<comment type="subcellular location">
    <subcellularLocation>
        <location evidence="1 9">Cell membrane</location>
        <topology evidence="1 9">Multi-pass membrane protein</topology>
    </subcellularLocation>
</comment>
<comment type="catalytic activity">
    <reaction evidence="9">
        <text>N-terminal S-1,2-diacyl-sn-glyceryl-L-cysteinyl-[lipoprotein] + a glycerophospholipid = N-acyl-S-1,2-diacyl-sn-glyceryl-L-cysteinyl-[lipoprotein] + a 2-acyl-sn-glycero-3-phospholipid + H(+)</text>
        <dbReference type="Rhea" id="RHEA:48228"/>
        <dbReference type="Rhea" id="RHEA-COMP:14681"/>
        <dbReference type="Rhea" id="RHEA-COMP:14684"/>
        <dbReference type="ChEBI" id="CHEBI:15378"/>
        <dbReference type="ChEBI" id="CHEBI:136912"/>
        <dbReference type="ChEBI" id="CHEBI:140656"/>
        <dbReference type="ChEBI" id="CHEBI:140657"/>
        <dbReference type="ChEBI" id="CHEBI:140660"/>
        <dbReference type="EC" id="2.3.1.269"/>
    </reaction>
</comment>
<keyword evidence="11" id="KW-0449">Lipoprotein</keyword>
<gene>
    <name evidence="9 11" type="primary">lnt</name>
    <name evidence="11" type="ORF">SAE02_22700</name>
</gene>
<evidence type="ECO:0000313" key="11">
    <source>
        <dbReference type="EMBL" id="GEO38122.1"/>
    </source>
</evidence>
<comment type="function">
    <text evidence="9">Catalyzes the phospholipid dependent N-acylation of the N-terminal cysteine of apolipoprotein, the last step in lipoprotein maturation.</text>
</comment>
<dbReference type="Gene3D" id="3.60.110.10">
    <property type="entry name" value="Carbon-nitrogen hydrolase"/>
    <property type="match status" value="1"/>
</dbReference>
<evidence type="ECO:0000313" key="12">
    <source>
        <dbReference type="Proteomes" id="UP000321523"/>
    </source>
</evidence>
<accession>A0A512DNR2</accession>
<keyword evidence="6 9" id="KW-1133">Transmembrane helix</keyword>
<feature type="transmembrane region" description="Helical" evidence="9">
    <location>
        <begin position="224"/>
        <end position="242"/>
    </location>
</feature>
<comment type="caution">
    <text evidence="11">The sequence shown here is derived from an EMBL/GenBank/DDBJ whole genome shotgun (WGS) entry which is preliminary data.</text>
</comment>
<dbReference type="CDD" id="cd07571">
    <property type="entry name" value="ALP_N-acyl_transferase"/>
    <property type="match status" value="1"/>
</dbReference>
<dbReference type="SUPFAM" id="SSF56317">
    <property type="entry name" value="Carbon-nitrogen hydrolase"/>
    <property type="match status" value="1"/>
</dbReference>
<comment type="similarity">
    <text evidence="2 9">Belongs to the CN hydrolase family. Apolipoprotein N-acyltransferase subfamily.</text>
</comment>
<dbReference type="UniPathway" id="UPA00666"/>
<feature type="transmembrane region" description="Helical" evidence="9">
    <location>
        <begin position="146"/>
        <end position="163"/>
    </location>
</feature>
<dbReference type="EC" id="2.3.1.269" evidence="9"/>
<keyword evidence="8 9" id="KW-0012">Acyltransferase</keyword>
<dbReference type="EMBL" id="BJYZ01000009">
    <property type="protein sequence ID" value="GEO38122.1"/>
    <property type="molecule type" value="Genomic_DNA"/>
</dbReference>
<reference evidence="11 12" key="1">
    <citation type="submission" date="2019-07" db="EMBL/GenBank/DDBJ databases">
        <title>Whole genome shotgun sequence of Skermanella aerolata NBRC 106429.</title>
        <authorList>
            <person name="Hosoyama A."/>
            <person name="Uohara A."/>
            <person name="Ohji S."/>
            <person name="Ichikawa N."/>
        </authorList>
    </citation>
    <scope>NUCLEOTIDE SEQUENCE [LARGE SCALE GENOMIC DNA]</scope>
    <source>
        <strain evidence="11 12">NBRC 106429</strain>
    </source>
</reference>
<evidence type="ECO:0000259" key="10">
    <source>
        <dbReference type="PROSITE" id="PS50263"/>
    </source>
</evidence>
<dbReference type="PANTHER" id="PTHR38686">
    <property type="entry name" value="APOLIPOPROTEIN N-ACYLTRANSFERASE"/>
    <property type="match status" value="1"/>
</dbReference>
<keyword evidence="4 9" id="KW-0808">Transferase</keyword>
<evidence type="ECO:0000256" key="7">
    <source>
        <dbReference type="ARBA" id="ARBA00023136"/>
    </source>
</evidence>
<dbReference type="AlphaFoldDB" id="A0A512DNR2"/>
<dbReference type="PANTHER" id="PTHR38686:SF1">
    <property type="entry name" value="APOLIPOPROTEIN N-ACYLTRANSFERASE"/>
    <property type="match status" value="1"/>
</dbReference>
<feature type="transmembrane region" description="Helical" evidence="9">
    <location>
        <begin position="109"/>
        <end position="134"/>
    </location>
</feature>
<dbReference type="HAMAP" id="MF_01148">
    <property type="entry name" value="Lnt"/>
    <property type="match status" value="1"/>
</dbReference>
<keyword evidence="12" id="KW-1185">Reference proteome</keyword>
<sequence>MPDATLRPAGAGGIAAGRPGHRLASRLATLTGWRRYAAAAAFGGLATFALPPAGAVPVLLLAFPGLLWLLEGTATRRAAFFTGWWFGFGHFVLGLYWISFALLTDVAKFWWMMPFAIAGLPALLAIFIGLATLVLHIVCGRLKLSGLARILAFAIVWTVFEYLRGHVFTGFPWNLIGYSWTGFLPVLQSVAVIGIYGLGLLTVAVAALPALLPDPSESVMRARASVAVGLVLLGAMGLAGWVRLSQADSATVPGVRLRVVQPAIPQTLKWVPSEKARNFERLLELTAEPAAAGTAPVTHVVWPETAVPFFVERDGGARQAMASVTPPGGSIITGAPRIRVEEDGENRFWNSLHAVDGSGAVVASFDKFHLVPFGEYMPLRGILPVGGIAAGATDFSSGPGPATLDVPGLPPFSPLICYEVIFPGAVKDFHNRPDWLLNVTNDAWYGKTAGPHQHFEIARVRAVEEGLPLVRAANTGISGIFDGYGRVTAYLGLGERGVVDADLPVMLPITPYGRFGDIILVLLLMSFSLVTTIARQTR</sequence>
<dbReference type="OrthoDB" id="9804277at2"/>
<evidence type="ECO:0000256" key="8">
    <source>
        <dbReference type="ARBA" id="ARBA00023315"/>
    </source>
</evidence>
<evidence type="ECO:0000256" key="5">
    <source>
        <dbReference type="ARBA" id="ARBA00022692"/>
    </source>
</evidence>
<name>A0A512DNR2_9PROT</name>
<dbReference type="GO" id="GO:0016410">
    <property type="term" value="F:N-acyltransferase activity"/>
    <property type="evidence" value="ECO:0007669"/>
    <property type="project" value="UniProtKB-UniRule"/>
</dbReference>
<evidence type="ECO:0000256" key="6">
    <source>
        <dbReference type="ARBA" id="ARBA00022989"/>
    </source>
</evidence>
<comment type="pathway">
    <text evidence="9">Protein modification; lipoprotein biosynthesis (N-acyl transfer).</text>
</comment>
<dbReference type="Proteomes" id="UP000321523">
    <property type="component" value="Unassembled WGS sequence"/>
</dbReference>
<protein>
    <recommendedName>
        <fullName evidence="9">Apolipoprotein N-acyltransferase</fullName>
        <shortName evidence="9">ALP N-acyltransferase</shortName>
        <ecNumber evidence="9">2.3.1.269</ecNumber>
    </recommendedName>
</protein>
<evidence type="ECO:0000256" key="4">
    <source>
        <dbReference type="ARBA" id="ARBA00022679"/>
    </source>
</evidence>
<evidence type="ECO:0000256" key="1">
    <source>
        <dbReference type="ARBA" id="ARBA00004651"/>
    </source>
</evidence>
<keyword evidence="5 9" id="KW-0812">Transmembrane</keyword>
<dbReference type="RefSeq" id="WP_084720677.1">
    <property type="nucleotide sequence ID" value="NZ_BJYZ01000009.1"/>
</dbReference>
<feature type="domain" description="CN hydrolase" evidence="10">
    <location>
        <begin position="260"/>
        <end position="505"/>
    </location>
</feature>
<feature type="transmembrane region" description="Helical" evidence="9">
    <location>
        <begin position="515"/>
        <end position="534"/>
    </location>
</feature>
<dbReference type="InterPro" id="IPR036526">
    <property type="entry name" value="C-N_Hydrolase_sf"/>
</dbReference>
<dbReference type="InterPro" id="IPR003010">
    <property type="entry name" value="C-N_Hydrolase"/>
</dbReference>
<dbReference type="NCBIfam" id="TIGR00546">
    <property type="entry name" value="lnt"/>
    <property type="match status" value="1"/>
</dbReference>
<keyword evidence="3 9" id="KW-1003">Cell membrane</keyword>
<evidence type="ECO:0000256" key="9">
    <source>
        <dbReference type="HAMAP-Rule" id="MF_01148"/>
    </source>
</evidence>
<dbReference type="Pfam" id="PF20154">
    <property type="entry name" value="LNT_N"/>
    <property type="match status" value="1"/>
</dbReference>
<keyword evidence="7 9" id="KW-0472">Membrane</keyword>
<evidence type="ECO:0000256" key="3">
    <source>
        <dbReference type="ARBA" id="ARBA00022475"/>
    </source>
</evidence>
<proteinExistence type="inferred from homology"/>
<dbReference type="InterPro" id="IPR004563">
    <property type="entry name" value="Apolipo_AcylTrfase"/>
</dbReference>
<evidence type="ECO:0000256" key="2">
    <source>
        <dbReference type="ARBA" id="ARBA00010065"/>
    </source>
</evidence>
<feature type="transmembrane region" description="Helical" evidence="9">
    <location>
        <begin position="81"/>
        <end position="103"/>
    </location>
</feature>
<dbReference type="PROSITE" id="PS50263">
    <property type="entry name" value="CN_HYDROLASE"/>
    <property type="match status" value="1"/>
</dbReference>
<dbReference type="GO" id="GO:0005886">
    <property type="term" value="C:plasma membrane"/>
    <property type="evidence" value="ECO:0007669"/>
    <property type="project" value="UniProtKB-SubCell"/>
</dbReference>
<dbReference type="Pfam" id="PF00795">
    <property type="entry name" value="CN_hydrolase"/>
    <property type="match status" value="1"/>
</dbReference>
<feature type="transmembrane region" description="Helical" evidence="9">
    <location>
        <begin position="183"/>
        <end position="212"/>
    </location>
</feature>